<dbReference type="STRING" id="79200.A0A161ZVN1"/>
<dbReference type="PROSITE" id="PS51272">
    <property type="entry name" value="SLH"/>
    <property type="match status" value="1"/>
</dbReference>
<reference evidence="3" key="1">
    <citation type="journal article" date="2016" name="Nat. Genet.">
        <title>A high-quality carrot genome assembly provides new insights into carotenoid accumulation and asterid genome evolution.</title>
        <authorList>
            <person name="Iorizzo M."/>
            <person name="Ellison S."/>
            <person name="Senalik D."/>
            <person name="Zeng P."/>
            <person name="Satapoomin P."/>
            <person name="Huang J."/>
            <person name="Bowman M."/>
            <person name="Iovene M."/>
            <person name="Sanseverino W."/>
            <person name="Cavagnaro P."/>
            <person name="Yildiz M."/>
            <person name="Macko-Podgorni A."/>
            <person name="Moranska E."/>
            <person name="Grzebelus E."/>
            <person name="Grzebelus D."/>
            <person name="Ashrafi H."/>
            <person name="Zheng Z."/>
            <person name="Cheng S."/>
            <person name="Spooner D."/>
            <person name="Van Deynze A."/>
            <person name="Simon P."/>
        </authorList>
    </citation>
    <scope>NUCLEOTIDE SEQUENCE [LARGE SCALE GENOMIC DNA]</scope>
    <source>
        <tissue evidence="3">Leaf</tissue>
    </source>
</reference>
<dbReference type="AlphaFoldDB" id="A0A161ZVN1"/>
<feature type="region of interest" description="Disordered" evidence="1">
    <location>
        <begin position="208"/>
        <end position="235"/>
    </location>
</feature>
<dbReference type="PANTHER" id="PTHR33740">
    <property type="entry name" value="GPI-ANCHORED ADHESIN-LIKE PROTEIN"/>
    <property type="match status" value="1"/>
</dbReference>
<dbReference type="EMBL" id="LNRQ01000006">
    <property type="protein sequence ID" value="KZM90980.1"/>
    <property type="molecule type" value="Genomic_DNA"/>
</dbReference>
<dbReference type="InterPro" id="IPR001119">
    <property type="entry name" value="SLH_dom"/>
</dbReference>
<protein>
    <recommendedName>
        <fullName evidence="2">SLH domain-containing protein</fullName>
    </recommendedName>
</protein>
<dbReference type="Gramene" id="KZM90980">
    <property type="protein sequence ID" value="KZM90980"/>
    <property type="gene ID" value="DCAR_021655"/>
</dbReference>
<dbReference type="PANTHER" id="PTHR33740:SF1">
    <property type="entry name" value="SLH DOMAIN PROTEIN"/>
    <property type="match status" value="1"/>
</dbReference>
<organism evidence="3">
    <name type="scientific">Daucus carota subsp. sativus</name>
    <name type="common">Carrot</name>
    <dbReference type="NCBI Taxonomy" id="79200"/>
    <lineage>
        <taxon>Eukaryota</taxon>
        <taxon>Viridiplantae</taxon>
        <taxon>Streptophyta</taxon>
        <taxon>Embryophyta</taxon>
        <taxon>Tracheophyta</taxon>
        <taxon>Spermatophyta</taxon>
        <taxon>Magnoliopsida</taxon>
        <taxon>eudicotyledons</taxon>
        <taxon>Gunneridae</taxon>
        <taxon>Pentapetalae</taxon>
        <taxon>asterids</taxon>
        <taxon>campanulids</taxon>
        <taxon>Apiales</taxon>
        <taxon>Apiaceae</taxon>
        <taxon>Apioideae</taxon>
        <taxon>Scandiceae</taxon>
        <taxon>Daucinae</taxon>
        <taxon>Daucus</taxon>
        <taxon>Daucus sect. Daucus</taxon>
    </lineage>
</organism>
<proteinExistence type="predicted"/>
<comment type="caution">
    <text evidence="3">The sequence shown here is derived from an EMBL/GenBank/DDBJ whole genome shotgun (WGS) entry which is preliminary data.</text>
</comment>
<gene>
    <name evidence="3" type="ORF">DCAR_021655</name>
</gene>
<name>A0A161ZVN1_DAUCS</name>
<evidence type="ECO:0000256" key="1">
    <source>
        <dbReference type="SAM" id="MobiDB-lite"/>
    </source>
</evidence>
<feature type="compositionally biased region" description="Polar residues" evidence="1">
    <location>
        <begin position="212"/>
        <end position="223"/>
    </location>
</feature>
<accession>A0A161ZVN1</accession>
<evidence type="ECO:0000259" key="2">
    <source>
        <dbReference type="PROSITE" id="PS51272"/>
    </source>
</evidence>
<evidence type="ECO:0000313" key="3">
    <source>
        <dbReference type="EMBL" id="KZM90980.1"/>
    </source>
</evidence>
<feature type="domain" description="SLH" evidence="2">
    <location>
        <begin position="74"/>
        <end position="146"/>
    </location>
</feature>
<sequence length="310" mass="34682">MERKLMLGKDVVDSGVRPRLTRNVSGSQVKPPRFASSKRSINQVKKSSHAYQVTNLLLENRAYGVPSIALSGSTLSAFDDVSVEDPDFLYIQSLAEADIVSSKMSVDNSSWQKGVRFCPDRFISRQDLISWKAKLDYEVMPGLREEISRKSLDFMDVREINSDAIVVLFKDLLVGDKSIYRTVFGLSLCFCVPENDLHDSKKRAASHEVECSSDNSTPQASESGSKKKNVSDAKQPTDQTLAPIFDLNQRLVAEEEYQDSCEMARQDKLSELKLSLCRNVGHGSNRAVKRKISWQDPVALRVGLAIINIF</sequence>